<evidence type="ECO:0000313" key="2">
    <source>
        <dbReference type="EMBL" id="KAF4316763.1"/>
    </source>
</evidence>
<comment type="caution">
    <text evidence="2">The sequence shown here is derived from an EMBL/GenBank/DDBJ whole genome shotgun (WGS) entry which is preliminary data.</text>
</comment>
<dbReference type="EMBL" id="AOFI03000488">
    <property type="protein sequence ID" value="KAF4316763.1"/>
    <property type="molecule type" value="Genomic_DNA"/>
</dbReference>
<accession>A0A8J4W0X3</accession>
<reference evidence="2" key="2">
    <citation type="submission" date="2020-02" db="EMBL/GenBank/DDBJ databases">
        <authorList>
            <person name="Studholme D.J."/>
        </authorList>
    </citation>
    <scope>NUCLEOTIDE SEQUENCE</scope>
    <source>
        <strain evidence="2">00238/432</strain>
    </source>
</reference>
<proteinExistence type="predicted"/>
<feature type="compositionally biased region" description="Basic and acidic residues" evidence="1">
    <location>
        <begin position="98"/>
        <end position="107"/>
    </location>
</feature>
<name>A0A8J4W0X3_9STRA</name>
<protein>
    <submittedName>
        <fullName evidence="2">Uncharacterized protein</fullName>
    </submittedName>
</protein>
<organism evidence="2 3">
    <name type="scientific">Phytophthora kernoviae 00238/432</name>
    <dbReference type="NCBI Taxonomy" id="1284355"/>
    <lineage>
        <taxon>Eukaryota</taxon>
        <taxon>Sar</taxon>
        <taxon>Stramenopiles</taxon>
        <taxon>Oomycota</taxon>
        <taxon>Peronosporomycetes</taxon>
        <taxon>Peronosporales</taxon>
        <taxon>Peronosporaceae</taxon>
        <taxon>Phytophthora</taxon>
    </lineage>
</organism>
<dbReference type="AlphaFoldDB" id="A0A8J4W0X3"/>
<dbReference type="Proteomes" id="UP000702964">
    <property type="component" value="Unassembled WGS sequence"/>
</dbReference>
<sequence>MRLNFVLMTKLSKMASADLVIVVQNAGTTRFLRGGQVDDNSDDPDEDLDSDEYLEEEEERGPTNVGVVETLTSSSQKLKESSQLDDAAKAAAKKPRKSKDDGMHKEVGPMTNGRQTLKSSTLTSLVGREN</sequence>
<feature type="region of interest" description="Disordered" evidence="1">
    <location>
        <begin position="32"/>
        <end position="130"/>
    </location>
</feature>
<evidence type="ECO:0000313" key="3">
    <source>
        <dbReference type="Proteomes" id="UP000702964"/>
    </source>
</evidence>
<evidence type="ECO:0000256" key="1">
    <source>
        <dbReference type="SAM" id="MobiDB-lite"/>
    </source>
</evidence>
<feature type="compositionally biased region" description="Basic and acidic residues" evidence="1">
    <location>
        <begin position="77"/>
        <end position="88"/>
    </location>
</feature>
<gene>
    <name evidence="2" type="ORF">G195_009512</name>
</gene>
<reference evidence="2" key="1">
    <citation type="journal article" date="2015" name="Genom Data">
        <title>Draft genome sequences of Phytophthora kernoviae and Phytophthora ramorum lineage EU2 from Scotland.</title>
        <authorList>
            <person name="Sambles C."/>
            <person name="Schlenzig A."/>
            <person name="O'Neill P."/>
            <person name="Grant M."/>
            <person name="Studholme D.J."/>
        </authorList>
    </citation>
    <scope>NUCLEOTIDE SEQUENCE</scope>
    <source>
        <strain evidence="2">00238/432</strain>
    </source>
</reference>
<feature type="compositionally biased region" description="Polar residues" evidence="1">
    <location>
        <begin position="112"/>
        <end position="124"/>
    </location>
</feature>
<feature type="compositionally biased region" description="Acidic residues" evidence="1">
    <location>
        <begin position="39"/>
        <end position="59"/>
    </location>
</feature>